<organism evidence="15 16">
    <name type="scientific">Vicia faba</name>
    <name type="common">Broad bean</name>
    <name type="synonym">Faba vulgaris</name>
    <dbReference type="NCBI Taxonomy" id="3906"/>
    <lineage>
        <taxon>Eukaryota</taxon>
        <taxon>Viridiplantae</taxon>
        <taxon>Streptophyta</taxon>
        <taxon>Embryophyta</taxon>
        <taxon>Tracheophyta</taxon>
        <taxon>Spermatophyta</taxon>
        <taxon>Magnoliopsida</taxon>
        <taxon>eudicotyledons</taxon>
        <taxon>Gunneridae</taxon>
        <taxon>Pentapetalae</taxon>
        <taxon>rosids</taxon>
        <taxon>fabids</taxon>
        <taxon>Fabales</taxon>
        <taxon>Fabaceae</taxon>
        <taxon>Papilionoideae</taxon>
        <taxon>50 kb inversion clade</taxon>
        <taxon>NPAAA clade</taxon>
        <taxon>Hologalegina</taxon>
        <taxon>IRL clade</taxon>
        <taxon>Fabeae</taxon>
        <taxon>Vicia</taxon>
    </lineage>
</organism>
<dbReference type="EMBL" id="OX451737">
    <property type="protein sequence ID" value="CAI8598885.1"/>
    <property type="molecule type" value="Genomic_DNA"/>
</dbReference>
<evidence type="ECO:0000256" key="11">
    <source>
        <dbReference type="SAM" id="Phobius"/>
    </source>
</evidence>
<dbReference type="AlphaFoldDB" id="A0AAV0ZJN5"/>
<evidence type="ECO:0008006" key="17">
    <source>
        <dbReference type="Google" id="ProtNLM"/>
    </source>
</evidence>
<feature type="transmembrane region" description="Helical" evidence="11">
    <location>
        <begin position="410"/>
        <end position="432"/>
    </location>
</feature>
<feature type="transmembrane region" description="Helical" evidence="11">
    <location>
        <begin position="198"/>
        <end position="221"/>
    </location>
</feature>
<evidence type="ECO:0000256" key="6">
    <source>
        <dbReference type="ARBA" id="ARBA00022958"/>
    </source>
</evidence>
<gene>
    <name evidence="15" type="ORF">VFH_II149400</name>
</gene>
<dbReference type="GO" id="GO:0006885">
    <property type="term" value="P:regulation of pH"/>
    <property type="evidence" value="ECO:0007669"/>
    <property type="project" value="UniProtKB-ARBA"/>
</dbReference>
<evidence type="ECO:0000313" key="16">
    <source>
        <dbReference type="Proteomes" id="UP001157006"/>
    </source>
</evidence>
<dbReference type="InterPro" id="IPR057291">
    <property type="entry name" value="CHX17_2nd"/>
</dbReference>
<dbReference type="Pfam" id="PF00999">
    <property type="entry name" value="Na_H_Exchanger"/>
    <property type="match status" value="1"/>
</dbReference>
<dbReference type="PANTHER" id="PTHR32468">
    <property type="entry name" value="CATION/H + ANTIPORTER"/>
    <property type="match status" value="1"/>
</dbReference>
<feature type="domain" description="Cation/H(+) antiporter central" evidence="13">
    <location>
        <begin position="485"/>
        <end position="618"/>
    </location>
</feature>
<feature type="domain" description="Cation/H+ exchanger transmembrane" evidence="12">
    <location>
        <begin position="52"/>
        <end position="425"/>
    </location>
</feature>
<evidence type="ECO:0000256" key="3">
    <source>
        <dbReference type="ARBA" id="ARBA00022449"/>
    </source>
</evidence>
<keyword evidence="8" id="KW-0406">Ion transport</keyword>
<keyword evidence="9 11" id="KW-0472">Membrane</keyword>
<reference evidence="15 16" key="1">
    <citation type="submission" date="2023-01" db="EMBL/GenBank/DDBJ databases">
        <authorList>
            <person name="Kreplak J."/>
        </authorList>
    </citation>
    <scope>NUCLEOTIDE SEQUENCE [LARGE SCALE GENOMIC DNA]</scope>
</reference>
<dbReference type="FunFam" id="1.20.1530.20:FF:000003">
    <property type="entry name" value="Cation/H(+) antiporter 15"/>
    <property type="match status" value="1"/>
</dbReference>
<evidence type="ECO:0000256" key="5">
    <source>
        <dbReference type="ARBA" id="ARBA00022692"/>
    </source>
</evidence>
<evidence type="ECO:0000313" key="15">
    <source>
        <dbReference type="EMBL" id="CAI8598885.1"/>
    </source>
</evidence>
<keyword evidence="2" id="KW-0813">Transport</keyword>
<feature type="transmembrane region" description="Helical" evidence="11">
    <location>
        <begin position="227"/>
        <end position="248"/>
    </location>
</feature>
<sequence>MGDKGNKTDAYIVCYAPTMITTNGIWQGDNPLDYSLPLFILQLTLVVAATRMFVFILKPFRQPRVIAEILGGVILGPSVLGKNELFANAIFPLRSVMVIETMANVGLLYFLFLVGVEMDVTILRSVGRKAVFAAISGMVLPFIIGASFSFFSNKHTHDNINQGTYILFLGVALSVTAFPVLARILAELKLINTDLGRLALSSALINDVCAWILLALAIALAENETSSFASLWVLLSGAAFVAFCIYAVRPAASWVVRKTPEGESFSEFYISLILAGVMISGFITDAIGTHSVFGAFVFGLAIPSGPLGVTLVEKLEDFVSGLLLPLFFAISGLKTDLGLLQGSWTWSILIIVIFLACIGKVVGTLAVAFFYQMPIREGATLGLLMNTKGLIELIVLNVGKDQKIFDEASFAVMVVITVIMTGIVVPAVSIIYRPPRGNIHYKRRSIQISKPDAEFRILVCVHSPRNVPTMINLLEASNPTKKSPICLYMLHLVELSGRTSAMLIAHNTTKPEQVALNRTEAQSDHIITAFKNYQQNSSFVSVLPLTAVSPYSTMHEDICNLAQEKRVSLIIIPFHKQLTVDGGMEPTNMSFRTINQNVLTNAPCSVGILVDRGLNGLNHLDSNQVSHHVAVMFIGGPDDREALCYGWRMFEHTSISLTIMRFVPGEKLNEPLRQHQINPDEPSVLTVETDNDIEKRIDEKLIHDFRMRYTGDDSFNYFEKVVNNGEETVAAIRTMHDIHDLFIVGRGQGMISPLTAGLTDWSECPEMGAIGDLLASSDFAETASVLVVQQYVGIGSNFDGLDTPVDSEEYNNSVDINHQSGTSRAHTVFNTERITPHNL</sequence>
<feature type="transmembrane region" description="Helical" evidence="11">
    <location>
        <begin position="268"/>
        <end position="287"/>
    </location>
</feature>
<keyword evidence="16" id="KW-1185">Reference proteome</keyword>
<evidence type="ECO:0000256" key="8">
    <source>
        <dbReference type="ARBA" id="ARBA00023065"/>
    </source>
</evidence>
<evidence type="ECO:0000256" key="2">
    <source>
        <dbReference type="ARBA" id="ARBA00022448"/>
    </source>
</evidence>
<evidence type="ECO:0000256" key="7">
    <source>
        <dbReference type="ARBA" id="ARBA00022989"/>
    </source>
</evidence>
<dbReference type="Proteomes" id="UP001157006">
    <property type="component" value="Chromosome 2"/>
</dbReference>
<name>A0AAV0ZJN5_VICFA</name>
<proteinExistence type="inferred from homology"/>
<feature type="domain" description="Cation/H(+) antiporter C-terminal" evidence="14">
    <location>
        <begin position="628"/>
        <end position="793"/>
    </location>
</feature>
<feature type="transmembrane region" description="Helical" evidence="11">
    <location>
        <begin position="97"/>
        <end position="118"/>
    </location>
</feature>
<feature type="transmembrane region" description="Helical" evidence="11">
    <location>
        <begin position="293"/>
        <end position="312"/>
    </location>
</feature>
<evidence type="ECO:0000256" key="10">
    <source>
        <dbReference type="ARBA" id="ARBA00038341"/>
    </source>
</evidence>
<feature type="transmembrane region" description="Helical" evidence="11">
    <location>
        <begin position="346"/>
        <end position="371"/>
    </location>
</feature>
<evidence type="ECO:0000256" key="9">
    <source>
        <dbReference type="ARBA" id="ARBA00023136"/>
    </source>
</evidence>
<evidence type="ECO:0000256" key="1">
    <source>
        <dbReference type="ARBA" id="ARBA00004141"/>
    </source>
</evidence>
<dbReference type="InterPro" id="IPR038770">
    <property type="entry name" value="Na+/solute_symporter_sf"/>
</dbReference>
<keyword evidence="7 11" id="KW-1133">Transmembrane helix</keyword>
<protein>
    <recommendedName>
        <fullName evidence="17">Cation/H(+) antiporter 15</fullName>
    </recommendedName>
</protein>
<evidence type="ECO:0000259" key="12">
    <source>
        <dbReference type="Pfam" id="PF00999"/>
    </source>
</evidence>
<dbReference type="GO" id="GO:0006813">
    <property type="term" value="P:potassium ion transport"/>
    <property type="evidence" value="ECO:0007669"/>
    <property type="project" value="UniProtKB-KW"/>
</dbReference>
<dbReference type="InterPro" id="IPR006153">
    <property type="entry name" value="Cation/H_exchanger_TM"/>
</dbReference>
<dbReference type="GO" id="GO:0012505">
    <property type="term" value="C:endomembrane system"/>
    <property type="evidence" value="ECO:0007669"/>
    <property type="project" value="TreeGrafter"/>
</dbReference>
<dbReference type="Gene3D" id="1.20.1530.20">
    <property type="match status" value="1"/>
</dbReference>
<dbReference type="GO" id="GO:0016020">
    <property type="term" value="C:membrane"/>
    <property type="evidence" value="ECO:0007669"/>
    <property type="project" value="UniProtKB-SubCell"/>
</dbReference>
<comment type="similarity">
    <text evidence="10">Belongs to the monovalent cation:proton antiporter 2 (CPA2) transporter (TC 2.A.37) family. CHX (TC 2.A.37.4) subfamily.</text>
</comment>
<keyword evidence="3" id="KW-0050">Antiport</keyword>
<dbReference type="InterPro" id="IPR057290">
    <property type="entry name" value="CHX17_C"/>
</dbReference>
<dbReference type="Pfam" id="PF23259">
    <property type="entry name" value="CHX17_C"/>
    <property type="match status" value="1"/>
</dbReference>
<feature type="transmembrane region" description="Helical" evidence="11">
    <location>
        <begin position="319"/>
        <end position="340"/>
    </location>
</feature>
<evidence type="ECO:0000256" key="4">
    <source>
        <dbReference type="ARBA" id="ARBA00022538"/>
    </source>
</evidence>
<keyword evidence="6" id="KW-0630">Potassium</keyword>
<dbReference type="GO" id="GO:1902600">
    <property type="term" value="P:proton transmembrane transport"/>
    <property type="evidence" value="ECO:0007669"/>
    <property type="project" value="InterPro"/>
</dbReference>
<feature type="transmembrane region" description="Helical" evidence="11">
    <location>
        <begin position="69"/>
        <end position="91"/>
    </location>
</feature>
<keyword evidence="5 11" id="KW-0812">Transmembrane</keyword>
<accession>A0AAV0ZJN5</accession>
<dbReference type="GO" id="GO:0015297">
    <property type="term" value="F:antiporter activity"/>
    <property type="evidence" value="ECO:0007669"/>
    <property type="project" value="UniProtKB-KW"/>
</dbReference>
<evidence type="ECO:0000259" key="14">
    <source>
        <dbReference type="Pfam" id="PF23259"/>
    </source>
</evidence>
<dbReference type="InterPro" id="IPR050794">
    <property type="entry name" value="CPA2_transporter"/>
</dbReference>
<feature type="transmembrane region" description="Helical" evidence="11">
    <location>
        <begin position="36"/>
        <end position="57"/>
    </location>
</feature>
<comment type="subcellular location">
    <subcellularLocation>
        <location evidence="1">Membrane</location>
        <topology evidence="1">Multi-pass membrane protein</topology>
    </subcellularLocation>
</comment>
<dbReference type="Pfam" id="PF23256">
    <property type="entry name" value="CHX17_2nd"/>
    <property type="match status" value="1"/>
</dbReference>
<feature type="transmembrane region" description="Helical" evidence="11">
    <location>
        <begin position="130"/>
        <end position="151"/>
    </location>
</feature>
<dbReference type="PANTHER" id="PTHR32468:SF176">
    <property type="entry name" value="CATION_H+ EXCHANGER 3"/>
    <property type="match status" value="1"/>
</dbReference>
<feature type="transmembrane region" description="Helical" evidence="11">
    <location>
        <begin position="163"/>
        <end position="186"/>
    </location>
</feature>
<keyword evidence="4" id="KW-0633">Potassium transport</keyword>
<evidence type="ECO:0000259" key="13">
    <source>
        <dbReference type="Pfam" id="PF23256"/>
    </source>
</evidence>